<sequence length="136" mass="15633">TRTHLTMALLLQAALFVLAAVVSTQGQRYGPPPAPSYCKPKTTYVTRTVTVPEIRTQNEVVYRTKVETQVQTVYETEVKQVPTYITEVKEVTRYETKQVPTYVTKVEQQKSYVTVTEKCYKPEPSYKPQPSYNRYG</sequence>
<feature type="signal peptide" evidence="1">
    <location>
        <begin position="1"/>
        <end position="19"/>
    </location>
</feature>
<comment type="caution">
    <text evidence="2">The sequence shown here is derived from an EMBL/GenBank/DDBJ whole genome shotgun (WGS) entry which is preliminary data.</text>
</comment>
<organism evidence="2 3">
    <name type="scientific">Meganyctiphanes norvegica</name>
    <name type="common">Northern krill</name>
    <name type="synonym">Thysanopoda norvegica</name>
    <dbReference type="NCBI Taxonomy" id="48144"/>
    <lineage>
        <taxon>Eukaryota</taxon>
        <taxon>Metazoa</taxon>
        <taxon>Ecdysozoa</taxon>
        <taxon>Arthropoda</taxon>
        <taxon>Crustacea</taxon>
        <taxon>Multicrustacea</taxon>
        <taxon>Malacostraca</taxon>
        <taxon>Eumalacostraca</taxon>
        <taxon>Eucarida</taxon>
        <taxon>Euphausiacea</taxon>
        <taxon>Euphausiidae</taxon>
        <taxon>Meganyctiphanes</taxon>
    </lineage>
</organism>
<feature type="non-terminal residue" evidence="2">
    <location>
        <position position="1"/>
    </location>
</feature>
<evidence type="ECO:0000313" key="3">
    <source>
        <dbReference type="Proteomes" id="UP001497623"/>
    </source>
</evidence>
<evidence type="ECO:0000256" key="1">
    <source>
        <dbReference type="SAM" id="SignalP"/>
    </source>
</evidence>
<dbReference type="Proteomes" id="UP001497623">
    <property type="component" value="Unassembled WGS sequence"/>
</dbReference>
<keyword evidence="1" id="KW-0732">Signal</keyword>
<name>A0AAV2RA89_MEGNR</name>
<keyword evidence="3" id="KW-1185">Reference proteome</keyword>
<dbReference type="EMBL" id="CAXKWB010018903">
    <property type="protein sequence ID" value="CAL4121414.1"/>
    <property type="molecule type" value="Genomic_DNA"/>
</dbReference>
<feature type="chain" id="PRO_5043943217" evidence="1">
    <location>
        <begin position="20"/>
        <end position="136"/>
    </location>
</feature>
<protein>
    <submittedName>
        <fullName evidence="2">Uncharacterized protein</fullName>
    </submittedName>
</protein>
<accession>A0AAV2RA89</accession>
<gene>
    <name evidence="2" type="ORF">MNOR_LOCUS22452</name>
</gene>
<evidence type="ECO:0000313" key="2">
    <source>
        <dbReference type="EMBL" id="CAL4121414.1"/>
    </source>
</evidence>
<reference evidence="2 3" key="1">
    <citation type="submission" date="2024-05" db="EMBL/GenBank/DDBJ databases">
        <authorList>
            <person name="Wallberg A."/>
        </authorList>
    </citation>
    <scope>NUCLEOTIDE SEQUENCE [LARGE SCALE GENOMIC DNA]</scope>
</reference>
<proteinExistence type="predicted"/>
<dbReference type="AlphaFoldDB" id="A0AAV2RA89"/>